<dbReference type="InterPro" id="IPR016032">
    <property type="entry name" value="Sig_transdc_resp-reg_C-effctor"/>
</dbReference>
<protein>
    <submittedName>
        <fullName evidence="6">Winged helix-turn-helix domain-containing protein</fullName>
    </submittedName>
</protein>
<dbReference type="Pfam" id="PF00486">
    <property type="entry name" value="Trans_reg_C"/>
    <property type="match status" value="1"/>
</dbReference>
<evidence type="ECO:0000313" key="6">
    <source>
        <dbReference type="EMBL" id="MFC5528130.1"/>
    </source>
</evidence>
<accession>A0ABW0QVI6</accession>
<evidence type="ECO:0000259" key="5">
    <source>
        <dbReference type="PROSITE" id="PS51755"/>
    </source>
</evidence>
<dbReference type="Gene3D" id="1.10.10.10">
    <property type="entry name" value="Winged helix-like DNA-binding domain superfamily/Winged helix DNA-binding domain"/>
    <property type="match status" value="1"/>
</dbReference>
<dbReference type="EMBL" id="JBHSNC010000005">
    <property type="protein sequence ID" value="MFC5528130.1"/>
    <property type="molecule type" value="Genomic_DNA"/>
</dbReference>
<dbReference type="CDD" id="cd00383">
    <property type="entry name" value="trans_reg_C"/>
    <property type="match status" value="1"/>
</dbReference>
<feature type="domain" description="OmpR/PhoB-type" evidence="5">
    <location>
        <begin position="1"/>
        <end position="91"/>
    </location>
</feature>
<evidence type="ECO:0000256" key="1">
    <source>
        <dbReference type="ARBA" id="ARBA00023015"/>
    </source>
</evidence>
<dbReference type="PROSITE" id="PS51755">
    <property type="entry name" value="OMPR_PHOB"/>
    <property type="match status" value="1"/>
</dbReference>
<evidence type="ECO:0000256" key="3">
    <source>
        <dbReference type="ARBA" id="ARBA00023163"/>
    </source>
</evidence>
<proteinExistence type="predicted"/>
<dbReference type="RefSeq" id="WP_378109941.1">
    <property type="nucleotide sequence ID" value="NZ_JBHSNC010000005.1"/>
</dbReference>
<dbReference type="InterPro" id="IPR001867">
    <property type="entry name" value="OmpR/PhoB-type_DNA-bd"/>
</dbReference>
<keyword evidence="1" id="KW-0805">Transcription regulation</keyword>
<organism evidence="6 7">
    <name type="scientific">Cohnella yongneupensis</name>
    <dbReference type="NCBI Taxonomy" id="425006"/>
    <lineage>
        <taxon>Bacteria</taxon>
        <taxon>Bacillati</taxon>
        <taxon>Bacillota</taxon>
        <taxon>Bacilli</taxon>
        <taxon>Bacillales</taxon>
        <taxon>Paenibacillaceae</taxon>
        <taxon>Cohnella</taxon>
    </lineage>
</organism>
<keyword evidence="7" id="KW-1185">Reference proteome</keyword>
<dbReference type="Proteomes" id="UP001596108">
    <property type="component" value="Unassembled WGS sequence"/>
</dbReference>
<dbReference type="InterPro" id="IPR036388">
    <property type="entry name" value="WH-like_DNA-bd_sf"/>
</dbReference>
<keyword evidence="3" id="KW-0804">Transcription</keyword>
<comment type="caution">
    <text evidence="6">The sequence shown here is derived from an EMBL/GenBank/DDBJ whole genome shotgun (WGS) entry which is preliminary data.</text>
</comment>
<gene>
    <name evidence="6" type="ORF">ACFPQ4_01485</name>
</gene>
<sequence length="379" mass="44399">MIHLDQHTYQAAYAGESIQLLPKEFALFRFLYENAGRSFSRDELLEAVWPLEAPSDRTVDDHIYRVRKKLAKWSHLLHVETIRGQGYKLSRHAKKQQESLLLQDEQFAVDINRILSKYHGLGMGAAMQLLSTHRDILSLPGDAYYDTYLHFIRGDFEWILTTDSINYWQKLSYAVFIHATIQFQHQSSLHYFERLIAQGNMLSREWQYDLRLNVIPLLLEFGMLVKARKELDAIRQNIADLNSPSFTANFLIKEVHLQLQEGQMDAAASTLQECEMLLAQHPIQRERGTFLVVKALFLYRQGSIASARQTLDEGMETTRHTQFIPHLLANLNTTLLYLRMHVRDETYRIKYERQWDQLAIQYRFDELLVKAEQLLGNLL</sequence>
<dbReference type="SUPFAM" id="SSF46894">
    <property type="entry name" value="C-terminal effector domain of the bipartite response regulators"/>
    <property type="match status" value="1"/>
</dbReference>
<dbReference type="SMART" id="SM00862">
    <property type="entry name" value="Trans_reg_C"/>
    <property type="match status" value="1"/>
</dbReference>
<evidence type="ECO:0000256" key="2">
    <source>
        <dbReference type="ARBA" id="ARBA00023125"/>
    </source>
</evidence>
<keyword evidence="2 4" id="KW-0238">DNA-binding</keyword>
<name>A0ABW0QVI6_9BACL</name>
<reference evidence="7" key="1">
    <citation type="journal article" date="2019" name="Int. J. Syst. Evol. Microbiol.">
        <title>The Global Catalogue of Microorganisms (GCM) 10K type strain sequencing project: providing services to taxonomists for standard genome sequencing and annotation.</title>
        <authorList>
            <consortium name="The Broad Institute Genomics Platform"/>
            <consortium name="The Broad Institute Genome Sequencing Center for Infectious Disease"/>
            <person name="Wu L."/>
            <person name="Ma J."/>
        </authorList>
    </citation>
    <scope>NUCLEOTIDE SEQUENCE [LARGE SCALE GENOMIC DNA]</scope>
    <source>
        <strain evidence="7">CGMCC 1.18578</strain>
    </source>
</reference>
<feature type="DNA-binding region" description="OmpR/PhoB-type" evidence="4">
    <location>
        <begin position="1"/>
        <end position="91"/>
    </location>
</feature>
<evidence type="ECO:0000256" key="4">
    <source>
        <dbReference type="PROSITE-ProRule" id="PRU01091"/>
    </source>
</evidence>
<evidence type="ECO:0000313" key="7">
    <source>
        <dbReference type="Proteomes" id="UP001596108"/>
    </source>
</evidence>